<feature type="transmembrane region" description="Helical" evidence="7">
    <location>
        <begin position="114"/>
        <end position="136"/>
    </location>
</feature>
<evidence type="ECO:0000256" key="4">
    <source>
        <dbReference type="ARBA" id="ARBA00022692"/>
    </source>
</evidence>
<dbReference type="InterPro" id="IPR000515">
    <property type="entry name" value="MetI-like"/>
</dbReference>
<dbReference type="GO" id="GO:0005886">
    <property type="term" value="C:plasma membrane"/>
    <property type="evidence" value="ECO:0007669"/>
    <property type="project" value="UniProtKB-SubCell"/>
</dbReference>
<dbReference type="InterPro" id="IPR045621">
    <property type="entry name" value="BPD_transp_1_N"/>
</dbReference>
<feature type="transmembrane region" description="Helical" evidence="7">
    <location>
        <begin position="20"/>
        <end position="40"/>
    </location>
</feature>
<proteinExistence type="inferred from homology"/>
<keyword evidence="2 7" id="KW-0813">Transport</keyword>
<dbReference type="InterPro" id="IPR035906">
    <property type="entry name" value="MetI-like_sf"/>
</dbReference>
<evidence type="ECO:0000256" key="3">
    <source>
        <dbReference type="ARBA" id="ARBA00022475"/>
    </source>
</evidence>
<dbReference type="PATRIC" id="fig|49338.4.peg.3291"/>
<dbReference type="GO" id="GO:0055085">
    <property type="term" value="P:transmembrane transport"/>
    <property type="evidence" value="ECO:0007669"/>
    <property type="project" value="InterPro"/>
</dbReference>
<feature type="transmembrane region" description="Helical" evidence="7">
    <location>
        <begin position="285"/>
        <end position="306"/>
    </location>
</feature>
<evidence type="ECO:0000256" key="1">
    <source>
        <dbReference type="ARBA" id="ARBA00004651"/>
    </source>
</evidence>
<dbReference type="Gene3D" id="1.10.3720.10">
    <property type="entry name" value="MetI-like"/>
    <property type="match status" value="1"/>
</dbReference>
<evidence type="ECO:0000313" key="9">
    <source>
        <dbReference type="EMBL" id="CDX02941.1"/>
    </source>
</evidence>
<keyword evidence="5 7" id="KW-1133">Transmembrane helix</keyword>
<evidence type="ECO:0000256" key="2">
    <source>
        <dbReference type="ARBA" id="ARBA00022448"/>
    </source>
</evidence>
<keyword evidence="4 7" id="KW-0812">Transmembrane</keyword>
<dbReference type="PANTHER" id="PTHR43163:SF6">
    <property type="entry name" value="DIPEPTIDE TRANSPORT SYSTEM PERMEASE PROTEIN DPPB-RELATED"/>
    <property type="match status" value="1"/>
</dbReference>
<dbReference type="SUPFAM" id="SSF161098">
    <property type="entry name" value="MetI-like"/>
    <property type="match status" value="1"/>
</dbReference>
<gene>
    <name evidence="9" type="ORF">DPCES_3054</name>
</gene>
<organism evidence="9">
    <name type="scientific">Desulfitobacterium hafniense</name>
    <name type="common">Desulfitobacterium frappieri</name>
    <dbReference type="NCBI Taxonomy" id="49338"/>
    <lineage>
        <taxon>Bacteria</taxon>
        <taxon>Bacillati</taxon>
        <taxon>Bacillota</taxon>
        <taxon>Clostridia</taxon>
        <taxon>Eubacteriales</taxon>
        <taxon>Desulfitobacteriaceae</taxon>
        <taxon>Desulfitobacterium</taxon>
    </lineage>
</organism>
<feature type="domain" description="ABC transmembrane type-1" evidence="8">
    <location>
        <begin position="109"/>
        <end position="310"/>
    </location>
</feature>
<accession>A0A098B4Z8</accession>
<dbReference type="PANTHER" id="PTHR43163">
    <property type="entry name" value="DIPEPTIDE TRANSPORT SYSTEM PERMEASE PROTEIN DPPB-RELATED"/>
    <property type="match status" value="1"/>
</dbReference>
<dbReference type="AlphaFoldDB" id="A0A098B4Z8"/>
<keyword evidence="6 7" id="KW-0472">Membrane</keyword>
<comment type="subcellular location">
    <subcellularLocation>
        <location evidence="1 7">Cell membrane</location>
        <topology evidence="1 7">Multi-pass membrane protein</topology>
    </subcellularLocation>
</comment>
<evidence type="ECO:0000259" key="8">
    <source>
        <dbReference type="PROSITE" id="PS50928"/>
    </source>
</evidence>
<dbReference type="Pfam" id="PF00528">
    <property type="entry name" value="BPD_transp_1"/>
    <property type="match status" value="1"/>
</dbReference>
<dbReference type="EMBL" id="LK996017">
    <property type="protein sequence ID" value="CDX02941.1"/>
    <property type="molecule type" value="Genomic_DNA"/>
</dbReference>
<protein>
    <submittedName>
        <fullName evidence="9">Glutathione transport system permease protein GsiC</fullName>
    </submittedName>
</protein>
<name>A0A098B4Z8_DESHA</name>
<keyword evidence="3" id="KW-1003">Cell membrane</keyword>
<evidence type="ECO:0000256" key="5">
    <source>
        <dbReference type="ARBA" id="ARBA00022989"/>
    </source>
</evidence>
<feature type="transmembrane region" description="Helical" evidence="7">
    <location>
        <begin position="148"/>
        <end position="175"/>
    </location>
</feature>
<dbReference type="CDD" id="cd06261">
    <property type="entry name" value="TM_PBP2"/>
    <property type="match status" value="1"/>
</dbReference>
<evidence type="ECO:0000256" key="6">
    <source>
        <dbReference type="ARBA" id="ARBA00023136"/>
    </source>
</evidence>
<comment type="similarity">
    <text evidence="7">Belongs to the binding-protein-dependent transport system permease family.</text>
</comment>
<reference evidence="9" key="1">
    <citation type="submission" date="2014-07" db="EMBL/GenBank/DDBJ databases">
        <authorList>
            <person name="Hornung V.Bastian."/>
        </authorList>
    </citation>
    <scope>NUCLEOTIDE SEQUENCE</scope>
    <source>
        <strain evidence="9">PCE-S</strain>
    </source>
</reference>
<feature type="transmembrane region" description="Helical" evidence="7">
    <location>
        <begin position="187"/>
        <end position="206"/>
    </location>
</feature>
<sequence length="322" mass="35254">MERKNVLIGISSGMTIIKELLRLVAVIFGVITLSFCLQLFTGTDPAEMIVRKQNIFATEAQIQAVREELKLDAPFQVRYLDYLGGVVRGDLGTAIMNRRPVAENIREVLPVTTMLILLSMLWVVLFSIVVAAAAVLRKDRAFDNVTRIICIIGICVPSFWLGLILLAVFAVRIPIFQVIADGSLKSFILPSIAMAFPIICISIRVLRASVLNELNSDYVTYARARGFTNGQIIYGEVLKNALPPAITLFAQYCAALFGTSALVESVFSIRGLGIYLMESCESMDVYGISGAILVCAVLFVLFNIAADLLSSAVCPAYGRKRI</sequence>
<evidence type="ECO:0000256" key="7">
    <source>
        <dbReference type="RuleBase" id="RU363032"/>
    </source>
</evidence>
<dbReference type="Pfam" id="PF19300">
    <property type="entry name" value="BPD_transp_1_N"/>
    <property type="match status" value="1"/>
</dbReference>
<dbReference type="PROSITE" id="PS50928">
    <property type="entry name" value="ABC_TM1"/>
    <property type="match status" value="1"/>
</dbReference>